<evidence type="ECO:0000313" key="19">
    <source>
        <dbReference type="Proteomes" id="UP000049983"/>
    </source>
</evidence>
<dbReference type="EC" id="6.3.4.14" evidence="4 15"/>
<evidence type="ECO:0000259" key="16">
    <source>
        <dbReference type="PROSITE" id="PS50975"/>
    </source>
</evidence>
<dbReference type="GO" id="GO:2001295">
    <property type="term" value="P:malonyl-CoA biosynthetic process"/>
    <property type="evidence" value="ECO:0007669"/>
    <property type="project" value="UniProtKB-UniPathway"/>
</dbReference>
<dbReference type="InterPro" id="IPR011054">
    <property type="entry name" value="Rudment_hybrid_motif"/>
</dbReference>
<dbReference type="InterPro" id="IPR011764">
    <property type="entry name" value="Biotin_carboxylation_dom"/>
</dbReference>
<evidence type="ECO:0000313" key="18">
    <source>
        <dbReference type="EMBL" id="CTQ66617.1"/>
    </source>
</evidence>
<dbReference type="NCBIfam" id="NF006367">
    <property type="entry name" value="PRK08591.1"/>
    <property type="match status" value="1"/>
</dbReference>
<evidence type="ECO:0000256" key="2">
    <source>
        <dbReference type="ARBA" id="ARBA00004956"/>
    </source>
</evidence>
<keyword evidence="19" id="KW-1185">Reference proteome</keyword>
<dbReference type="GO" id="GO:0005524">
    <property type="term" value="F:ATP binding"/>
    <property type="evidence" value="ECO:0007669"/>
    <property type="project" value="UniProtKB-UniRule"/>
</dbReference>
<evidence type="ECO:0000256" key="11">
    <source>
        <dbReference type="ARBA" id="ARBA00023267"/>
    </source>
</evidence>
<dbReference type="PROSITE" id="PS50979">
    <property type="entry name" value="BC"/>
    <property type="match status" value="1"/>
</dbReference>
<dbReference type="InterPro" id="IPR051602">
    <property type="entry name" value="ACC_Biotin_Carboxylase"/>
</dbReference>
<dbReference type="Pfam" id="PF02786">
    <property type="entry name" value="CPSase_L_D2"/>
    <property type="match status" value="1"/>
</dbReference>
<evidence type="ECO:0000256" key="12">
    <source>
        <dbReference type="ARBA" id="ARBA00033786"/>
    </source>
</evidence>
<dbReference type="InterPro" id="IPR005479">
    <property type="entry name" value="CPAse_ATP-bd"/>
</dbReference>
<dbReference type="EMBL" id="CXWC01000002">
    <property type="protein sequence ID" value="CTQ66617.1"/>
    <property type="molecule type" value="Genomic_DNA"/>
</dbReference>
<evidence type="ECO:0000256" key="5">
    <source>
        <dbReference type="ARBA" id="ARBA00017242"/>
    </source>
</evidence>
<protein>
    <recommendedName>
        <fullName evidence="5 15">Biotin carboxylase</fullName>
        <ecNumber evidence="4 15">6.3.4.14</ecNumber>
    </recommendedName>
    <alternativeName>
        <fullName evidence="12 15">Acetyl-coenzyme A carboxylase biotin carboxylase subunit A</fullName>
    </alternativeName>
</protein>
<accession>A0A0M7A9E9</accession>
<organism evidence="18 19">
    <name type="scientific">Roseibium album</name>
    <dbReference type="NCBI Taxonomy" id="311410"/>
    <lineage>
        <taxon>Bacteria</taxon>
        <taxon>Pseudomonadati</taxon>
        <taxon>Pseudomonadota</taxon>
        <taxon>Alphaproteobacteria</taxon>
        <taxon>Hyphomicrobiales</taxon>
        <taxon>Stappiaceae</taxon>
        <taxon>Roseibium</taxon>
    </lineage>
</organism>
<evidence type="ECO:0000256" key="13">
    <source>
        <dbReference type="ARBA" id="ARBA00048600"/>
    </source>
</evidence>
<dbReference type="AlphaFoldDB" id="A0A0M7A9E9"/>
<evidence type="ECO:0000256" key="9">
    <source>
        <dbReference type="ARBA" id="ARBA00022840"/>
    </source>
</evidence>
<gene>
    <name evidence="18" type="primary">accC_1</name>
    <name evidence="18" type="ORF">LA5096_01165</name>
</gene>
<feature type="domain" description="ATP-grasp" evidence="16">
    <location>
        <begin position="121"/>
        <end position="318"/>
    </location>
</feature>
<keyword evidence="8 14" id="KW-0547">Nucleotide-binding</keyword>
<dbReference type="RefSeq" id="WP_029062781.1">
    <property type="nucleotide sequence ID" value="NZ_CXWC01000002.1"/>
</dbReference>
<dbReference type="SMART" id="SM00878">
    <property type="entry name" value="Biotin_carb_C"/>
    <property type="match status" value="1"/>
</dbReference>
<dbReference type="Gene3D" id="3.30.470.20">
    <property type="entry name" value="ATP-grasp fold, B domain"/>
    <property type="match status" value="1"/>
</dbReference>
<evidence type="ECO:0000256" key="3">
    <source>
        <dbReference type="ARBA" id="ARBA00011750"/>
    </source>
</evidence>
<evidence type="ECO:0000256" key="1">
    <source>
        <dbReference type="ARBA" id="ARBA00003761"/>
    </source>
</evidence>
<keyword evidence="7" id="KW-0479">Metal-binding</keyword>
<dbReference type="PANTHER" id="PTHR48095">
    <property type="entry name" value="PYRUVATE CARBOXYLASE SUBUNIT A"/>
    <property type="match status" value="1"/>
</dbReference>
<dbReference type="InterPro" id="IPR011761">
    <property type="entry name" value="ATP-grasp"/>
</dbReference>
<evidence type="ECO:0000256" key="14">
    <source>
        <dbReference type="PROSITE-ProRule" id="PRU00409"/>
    </source>
</evidence>
<keyword evidence="15" id="KW-0444">Lipid biosynthesis</keyword>
<keyword evidence="10" id="KW-0460">Magnesium</keyword>
<dbReference type="SUPFAM" id="SSF52440">
    <property type="entry name" value="PreATP-grasp domain"/>
    <property type="match status" value="1"/>
</dbReference>
<keyword evidence="15" id="KW-0276">Fatty acid metabolism</keyword>
<dbReference type="PROSITE" id="PS00867">
    <property type="entry name" value="CPSASE_2"/>
    <property type="match status" value="1"/>
</dbReference>
<comment type="catalytic activity">
    <reaction evidence="13 15">
        <text>N(6)-biotinyl-L-lysyl-[protein] + hydrogencarbonate + ATP = N(6)-carboxybiotinyl-L-lysyl-[protein] + ADP + phosphate + H(+)</text>
        <dbReference type="Rhea" id="RHEA:13501"/>
        <dbReference type="Rhea" id="RHEA-COMP:10505"/>
        <dbReference type="Rhea" id="RHEA-COMP:10506"/>
        <dbReference type="ChEBI" id="CHEBI:15378"/>
        <dbReference type="ChEBI" id="CHEBI:17544"/>
        <dbReference type="ChEBI" id="CHEBI:30616"/>
        <dbReference type="ChEBI" id="CHEBI:43474"/>
        <dbReference type="ChEBI" id="CHEBI:83144"/>
        <dbReference type="ChEBI" id="CHEBI:83145"/>
        <dbReference type="ChEBI" id="CHEBI:456216"/>
        <dbReference type="EC" id="6.3.4.14"/>
    </reaction>
</comment>
<keyword evidence="9 14" id="KW-0067">ATP-binding</keyword>
<dbReference type="Pfam" id="PF02785">
    <property type="entry name" value="Biotin_carb_C"/>
    <property type="match status" value="1"/>
</dbReference>
<dbReference type="GeneID" id="97668594"/>
<dbReference type="GO" id="GO:0046872">
    <property type="term" value="F:metal ion binding"/>
    <property type="evidence" value="ECO:0007669"/>
    <property type="project" value="UniProtKB-KW"/>
</dbReference>
<evidence type="ECO:0000256" key="4">
    <source>
        <dbReference type="ARBA" id="ARBA00013263"/>
    </source>
</evidence>
<feature type="domain" description="Biotin carboxylation" evidence="17">
    <location>
        <begin position="2"/>
        <end position="447"/>
    </location>
</feature>
<dbReference type="UniPathway" id="UPA00655">
    <property type="reaction ID" value="UER00711"/>
</dbReference>
<dbReference type="FunFam" id="3.30.1490.20:FF:000018">
    <property type="entry name" value="Biotin carboxylase"/>
    <property type="match status" value="1"/>
</dbReference>
<comment type="function">
    <text evidence="1 15">This protein is a component of the acetyl coenzyme A carboxylase complex; first, biotin carboxylase catalyzes the carboxylation of the carrier protein and then the transcarboxylase transfers the carboxyl group to form malonyl-CoA.</text>
</comment>
<dbReference type="Proteomes" id="UP000049983">
    <property type="component" value="Unassembled WGS sequence"/>
</dbReference>
<dbReference type="InterPro" id="IPR004549">
    <property type="entry name" value="Acetyl_CoA_COase_biotin_COase"/>
</dbReference>
<dbReference type="SUPFAM" id="SSF56059">
    <property type="entry name" value="Glutathione synthetase ATP-binding domain-like"/>
    <property type="match status" value="1"/>
</dbReference>
<dbReference type="InterPro" id="IPR005482">
    <property type="entry name" value="Biotin_COase_C"/>
</dbReference>
<evidence type="ECO:0000256" key="10">
    <source>
        <dbReference type="ARBA" id="ARBA00022842"/>
    </source>
</evidence>
<proteinExistence type="predicted"/>
<dbReference type="InterPro" id="IPR016185">
    <property type="entry name" value="PreATP-grasp_dom_sf"/>
</dbReference>
<name>A0A0M7A9E9_9HYPH</name>
<keyword evidence="15" id="KW-0443">Lipid metabolism</keyword>
<dbReference type="PROSITE" id="PS50975">
    <property type="entry name" value="ATP_GRASP"/>
    <property type="match status" value="1"/>
</dbReference>
<evidence type="ECO:0000256" key="6">
    <source>
        <dbReference type="ARBA" id="ARBA00022598"/>
    </source>
</evidence>
<dbReference type="Pfam" id="PF00289">
    <property type="entry name" value="Biotin_carb_N"/>
    <property type="match status" value="1"/>
</dbReference>
<dbReference type="InterPro" id="IPR005481">
    <property type="entry name" value="BC-like_N"/>
</dbReference>
<dbReference type="OrthoDB" id="9763189at2"/>
<dbReference type="PROSITE" id="PS00866">
    <property type="entry name" value="CPSASE_1"/>
    <property type="match status" value="1"/>
</dbReference>
<sequence>MSLSKILIANRGEIAVRIIRAAKELGLKTVQVYSSADETSLAVQMADEAVEIGPPAAKKSYLDIDAVLKAARETGADAIHPGYGFLAENAEFADAVAAAGITFVGPSGDVIRRMGDKASARQAATEAGVPTVPGSQGVIDDLNEACRLAENIGFPVMIKATAGGGGRGIRIANSAGEFMALAPQASSEAEAAFGDGGLYLEKVIERARHIEVQILGDGENFIHCYERECSLQRRRQKVWEEAPSAALSSDVRERLCASAVALAAAVRYKGAGTIEYLYDDASGDYYFIEMNTRIQVEHPVTESITGIDLLAEMIAVAGGQPLSVRQEDVTYRGHAIEVRINAEDPAANFMPFPGVVGDLRIPGGPGVRFDHMLYQGYQIPPFYDSLLGKLIVSADSREKAIIRLKRAICELGLDGLKTTAPLFKALAEAPDVLSGDVHTKWLEPWLEANSDKLSSQ</sequence>
<comment type="subunit">
    <text evidence="3 15">Acetyl-CoA carboxylase is a heterohexamer of biotin carboxyl carrier protein, biotin carboxylase and the two subunits of carboxyl transferase in a 2:2 complex.</text>
</comment>
<dbReference type="NCBIfam" id="TIGR00514">
    <property type="entry name" value="accC"/>
    <property type="match status" value="1"/>
</dbReference>
<reference evidence="19" key="1">
    <citation type="submission" date="2015-07" db="EMBL/GenBank/DDBJ databases">
        <authorList>
            <person name="Rodrigo-Torres Lidia"/>
            <person name="Arahal R.David."/>
        </authorList>
    </citation>
    <scope>NUCLEOTIDE SEQUENCE [LARGE SCALE GENOMIC DNA]</scope>
    <source>
        <strain evidence="19">CECT 5096</strain>
    </source>
</reference>
<dbReference type="STRING" id="311410.LA5095_02308"/>
<dbReference type="PANTHER" id="PTHR48095:SF2">
    <property type="entry name" value="BIOTIN CARBOXYLASE, CHLOROPLASTIC"/>
    <property type="match status" value="1"/>
</dbReference>
<dbReference type="GO" id="GO:0006633">
    <property type="term" value="P:fatty acid biosynthetic process"/>
    <property type="evidence" value="ECO:0007669"/>
    <property type="project" value="UniProtKB-KW"/>
</dbReference>
<evidence type="ECO:0000259" key="17">
    <source>
        <dbReference type="PROSITE" id="PS50979"/>
    </source>
</evidence>
<keyword evidence="11 15" id="KW-0092">Biotin</keyword>
<evidence type="ECO:0000256" key="8">
    <source>
        <dbReference type="ARBA" id="ARBA00022741"/>
    </source>
</evidence>
<comment type="pathway">
    <text evidence="2 15">Lipid metabolism; malonyl-CoA biosynthesis; malonyl-CoA from acetyl-CoA: step 1/1.</text>
</comment>
<dbReference type="NCBIfam" id="NF009471">
    <property type="entry name" value="PRK12833.1"/>
    <property type="match status" value="1"/>
</dbReference>
<dbReference type="FunFam" id="3.40.50.20:FF:000010">
    <property type="entry name" value="Propionyl-CoA carboxylase subunit alpha"/>
    <property type="match status" value="1"/>
</dbReference>
<keyword evidence="6 15" id="KW-0436">Ligase</keyword>
<evidence type="ECO:0000256" key="15">
    <source>
        <dbReference type="RuleBase" id="RU365063"/>
    </source>
</evidence>
<evidence type="ECO:0000256" key="7">
    <source>
        <dbReference type="ARBA" id="ARBA00022723"/>
    </source>
</evidence>
<dbReference type="GO" id="GO:0004075">
    <property type="term" value="F:biotin carboxylase activity"/>
    <property type="evidence" value="ECO:0007669"/>
    <property type="project" value="UniProtKB-EC"/>
</dbReference>
<dbReference type="SUPFAM" id="SSF51246">
    <property type="entry name" value="Rudiment single hybrid motif"/>
    <property type="match status" value="1"/>
</dbReference>
<keyword evidence="15" id="KW-0275">Fatty acid biosynthesis</keyword>